<dbReference type="Pfam" id="PF02283">
    <property type="entry name" value="CobU"/>
    <property type="match status" value="1"/>
</dbReference>
<dbReference type="EMBL" id="AP014936">
    <property type="protein sequence ID" value="BAU47718.1"/>
    <property type="molecule type" value="Genomic_DNA"/>
</dbReference>
<dbReference type="FunFam" id="3.40.50.300:FF:001825">
    <property type="entry name" value="Bifunctional adenosylcobalamin biosynthesis protein"/>
    <property type="match status" value="1"/>
</dbReference>
<keyword evidence="8 14" id="KW-0169">Cobalamin biosynthesis</keyword>
<evidence type="ECO:0000256" key="9">
    <source>
        <dbReference type="ARBA" id="ARBA00022679"/>
    </source>
</evidence>
<feature type="binding site" evidence="16">
    <location>
        <begin position="49"/>
        <end position="52"/>
    </location>
    <ligand>
        <name>GTP</name>
        <dbReference type="ChEBI" id="CHEBI:37565"/>
    </ligand>
</feature>
<dbReference type="KEGG" id="sva:SVA_1143"/>
<dbReference type="InterPro" id="IPR027417">
    <property type="entry name" value="P-loop_NTPase"/>
</dbReference>
<proteinExistence type="inferred from homology"/>
<feature type="binding site" evidence="16">
    <location>
        <position position="82"/>
    </location>
    <ligand>
        <name>GTP</name>
        <dbReference type="ChEBI" id="CHEBI:37565"/>
    </ligand>
</feature>
<comment type="similarity">
    <text evidence="7 14">Belongs to the CobU/CobP family.</text>
</comment>
<name>A0A1B4V2E7_9GAMM</name>
<dbReference type="AlphaFoldDB" id="A0A1B4V2E7"/>
<dbReference type="InterPro" id="IPR003203">
    <property type="entry name" value="CobU/CobP"/>
</dbReference>
<evidence type="ECO:0000256" key="3">
    <source>
        <dbReference type="ARBA" id="ARBA00001522"/>
    </source>
</evidence>
<keyword evidence="11 14" id="KW-0418">Kinase</keyword>
<dbReference type="OrthoDB" id="9788370at2"/>
<comment type="pathway">
    <text evidence="6 14">Cofactor biosynthesis; adenosylcobalamin biosynthesis; adenosylcobalamin from cob(II)yrinate a,c-diamide: step 5/7.</text>
</comment>
<evidence type="ECO:0000256" key="1">
    <source>
        <dbReference type="ARBA" id="ARBA00000312"/>
    </source>
</evidence>
<gene>
    <name evidence="17" type="ORF">SVA_1143</name>
</gene>
<dbReference type="UniPathway" id="UPA00148">
    <property type="reaction ID" value="UER00236"/>
</dbReference>
<evidence type="ECO:0000256" key="11">
    <source>
        <dbReference type="ARBA" id="ARBA00022777"/>
    </source>
</evidence>
<feature type="binding site" evidence="16">
    <location>
        <position position="60"/>
    </location>
    <ligand>
        <name>GTP</name>
        <dbReference type="ChEBI" id="CHEBI:37565"/>
    </ligand>
</feature>
<keyword evidence="13 14" id="KW-0342">GTP-binding</keyword>
<feature type="binding site" evidence="16">
    <location>
        <begin position="32"/>
        <end position="34"/>
    </location>
    <ligand>
        <name>GTP</name>
        <dbReference type="ChEBI" id="CHEBI:37565"/>
    </ligand>
</feature>
<keyword evidence="10 14" id="KW-0547">Nucleotide-binding</keyword>
<evidence type="ECO:0000256" key="4">
    <source>
        <dbReference type="ARBA" id="ARBA00003889"/>
    </source>
</evidence>
<accession>A0A1B4V2E7</accession>
<comment type="pathway">
    <text evidence="5 14">Cofactor biosynthesis; adenosylcobalamin biosynthesis; adenosylcobalamin from cob(II)yrinate a,c-diamide: step 6/7.</text>
</comment>
<evidence type="ECO:0000256" key="12">
    <source>
        <dbReference type="ARBA" id="ARBA00022840"/>
    </source>
</evidence>
<evidence type="ECO:0000256" key="14">
    <source>
        <dbReference type="PIRNR" id="PIRNR006135"/>
    </source>
</evidence>
<protein>
    <recommendedName>
        <fullName evidence="14">Bifunctional adenosylcobalamin biosynthesis protein</fullName>
        <ecNumber evidence="14">2.7.1.156</ecNumber>
        <ecNumber evidence="14">2.7.7.62</ecNumber>
    </recommendedName>
</protein>
<evidence type="ECO:0000256" key="2">
    <source>
        <dbReference type="ARBA" id="ARBA00000711"/>
    </source>
</evidence>
<evidence type="ECO:0000256" key="8">
    <source>
        <dbReference type="ARBA" id="ARBA00022573"/>
    </source>
</evidence>
<feature type="active site" description="GMP-histidine intermediate" evidence="15">
    <location>
        <position position="48"/>
    </location>
</feature>
<dbReference type="GO" id="GO:0005525">
    <property type="term" value="F:GTP binding"/>
    <property type="evidence" value="ECO:0007669"/>
    <property type="project" value="UniProtKB-UniRule"/>
</dbReference>
<comment type="catalytic activity">
    <reaction evidence="3">
        <text>adenosylcob(III)inamide + GTP = adenosylcob(III)inamide phosphate + GDP + H(+)</text>
        <dbReference type="Rhea" id="RHEA:15765"/>
        <dbReference type="ChEBI" id="CHEBI:2480"/>
        <dbReference type="ChEBI" id="CHEBI:15378"/>
        <dbReference type="ChEBI" id="CHEBI:37565"/>
        <dbReference type="ChEBI" id="CHEBI:58189"/>
        <dbReference type="ChEBI" id="CHEBI:58502"/>
        <dbReference type="EC" id="2.7.1.156"/>
    </reaction>
</comment>
<reference evidence="17 18" key="1">
    <citation type="submission" date="2015-08" db="EMBL/GenBank/DDBJ databases">
        <title>Complete genome sequence of Sulfurifustis variabilis.</title>
        <authorList>
            <person name="Miura A."/>
            <person name="Kojima H."/>
            <person name="Fukui M."/>
        </authorList>
    </citation>
    <scope>NUCLEOTIDE SEQUENCE [LARGE SCALE GENOMIC DNA]</scope>
    <source>
        <strain evidence="18">skN76</strain>
    </source>
</reference>
<dbReference type="EC" id="2.7.7.62" evidence="14"/>
<dbReference type="GO" id="GO:0005524">
    <property type="term" value="F:ATP binding"/>
    <property type="evidence" value="ECO:0007669"/>
    <property type="project" value="UniProtKB-UniRule"/>
</dbReference>
<evidence type="ECO:0000313" key="17">
    <source>
        <dbReference type="EMBL" id="BAU47718.1"/>
    </source>
</evidence>
<dbReference type="Gene3D" id="3.40.50.300">
    <property type="entry name" value="P-loop containing nucleotide triphosphate hydrolases"/>
    <property type="match status" value="1"/>
</dbReference>
<dbReference type="SUPFAM" id="SSF52540">
    <property type="entry name" value="P-loop containing nucleoside triphosphate hydrolases"/>
    <property type="match status" value="1"/>
</dbReference>
<evidence type="ECO:0000256" key="10">
    <source>
        <dbReference type="ARBA" id="ARBA00022741"/>
    </source>
</evidence>
<sequence length="173" mass="19024">MKELILGGARSGKSGLAERRARESGLAVVYVATAEARDAEMADRIRRHRDRRSTDWRLIEEPIALGSSLRTHAGPDRCVIVDCLTLWLSNVLHARDDANLYTRERADFLDAVESVPGHLLLVSNETGMGIVPLGELSRRYCDEAGRLHQELARVCDRVTLVVAGLPVTLKGAA</sequence>
<comment type="catalytic activity">
    <reaction evidence="2 14">
        <text>adenosylcob(III)inamide phosphate + GTP + H(+) = adenosylcob(III)inamide-GDP + diphosphate</text>
        <dbReference type="Rhea" id="RHEA:22712"/>
        <dbReference type="ChEBI" id="CHEBI:15378"/>
        <dbReference type="ChEBI" id="CHEBI:33019"/>
        <dbReference type="ChEBI" id="CHEBI:37565"/>
        <dbReference type="ChEBI" id="CHEBI:58502"/>
        <dbReference type="ChEBI" id="CHEBI:60487"/>
        <dbReference type="EC" id="2.7.7.62"/>
    </reaction>
</comment>
<dbReference type="PANTHER" id="PTHR34848:SF1">
    <property type="entry name" value="BIFUNCTIONAL ADENOSYLCOBALAMIN BIOSYNTHESIS PROTEIN COBU"/>
    <property type="match status" value="1"/>
</dbReference>
<dbReference type="GO" id="GO:0043752">
    <property type="term" value="F:adenosylcobinamide kinase activity"/>
    <property type="evidence" value="ECO:0007669"/>
    <property type="project" value="UniProtKB-EC"/>
</dbReference>
<evidence type="ECO:0000256" key="6">
    <source>
        <dbReference type="ARBA" id="ARBA00005159"/>
    </source>
</evidence>
<dbReference type="Proteomes" id="UP000218899">
    <property type="component" value="Chromosome"/>
</dbReference>
<dbReference type="NCBIfam" id="NF004469">
    <property type="entry name" value="PRK05800.1"/>
    <property type="match status" value="1"/>
</dbReference>
<dbReference type="PIRSF" id="PIRSF006135">
    <property type="entry name" value="CobU"/>
    <property type="match status" value="1"/>
</dbReference>
<comment type="catalytic activity">
    <reaction evidence="1 14">
        <text>adenosylcob(III)inamide + ATP = adenosylcob(III)inamide phosphate + ADP + H(+)</text>
        <dbReference type="Rhea" id="RHEA:15769"/>
        <dbReference type="ChEBI" id="CHEBI:2480"/>
        <dbReference type="ChEBI" id="CHEBI:15378"/>
        <dbReference type="ChEBI" id="CHEBI:30616"/>
        <dbReference type="ChEBI" id="CHEBI:58502"/>
        <dbReference type="ChEBI" id="CHEBI:456216"/>
        <dbReference type="EC" id="2.7.1.156"/>
    </reaction>
</comment>
<keyword evidence="12 14" id="KW-0067">ATP-binding</keyword>
<dbReference type="EC" id="2.7.1.156" evidence="14"/>
<comment type="function">
    <text evidence="4 14">Catalyzes ATP-dependent phosphorylation of adenosylcobinamide and addition of GMP to adenosylcobinamide phosphate.</text>
</comment>
<dbReference type="GO" id="GO:0008820">
    <property type="term" value="F:cobinamide phosphate guanylyltransferase activity"/>
    <property type="evidence" value="ECO:0007669"/>
    <property type="project" value="UniProtKB-UniRule"/>
</dbReference>
<keyword evidence="18" id="KW-1185">Reference proteome</keyword>
<evidence type="ECO:0000256" key="16">
    <source>
        <dbReference type="PIRSR" id="PIRSR006135-2"/>
    </source>
</evidence>
<dbReference type="PANTHER" id="PTHR34848">
    <property type="match status" value="1"/>
</dbReference>
<evidence type="ECO:0000256" key="15">
    <source>
        <dbReference type="PIRSR" id="PIRSR006135-1"/>
    </source>
</evidence>
<evidence type="ECO:0000256" key="13">
    <source>
        <dbReference type="ARBA" id="ARBA00023134"/>
    </source>
</evidence>
<dbReference type="GO" id="GO:0009236">
    <property type="term" value="P:cobalamin biosynthetic process"/>
    <property type="evidence" value="ECO:0007669"/>
    <property type="project" value="UniProtKB-UniRule"/>
</dbReference>
<organism evidence="17 18">
    <name type="scientific">Sulfurifustis variabilis</name>
    <dbReference type="NCBI Taxonomy" id="1675686"/>
    <lineage>
        <taxon>Bacteria</taxon>
        <taxon>Pseudomonadati</taxon>
        <taxon>Pseudomonadota</taxon>
        <taxon>Gammaproteobacteria</taxon>
        <taxon>Acidiferrobacterales</taxon>
        <taxon>Acidiferrobacteraceae</taxon>
        <taxon>Sulfurifustis</taxon>
    </lineage>
</organism>
<evidence type="ECO:0000256" key="5">
    <source>
        <dbReference type="ARBA" id="ARBA00004692"/>
    </source>
</evidence>
<feature type="binding site" evidence="16">
    <location>
        <begin position="7"/>
        <end position="14"/>
    </location>
    <ligand>
        <name>GTP</name>
        <dbReference type="ChEBI" id="CHEBI:37565"/>
    </ligand>
</feature>
<dbReference type="CDD" id="cd00544">
    <property type="entry name" value="CobU"/>
    <property type="match status" value="1"/>
</dbReference>
<dbReference type="RefSeq" id="WP_096459990.1">
    <property type="nucleotide sequence ID" value="NZ_AP014936.1"/>
</dbReference>
<evidence type="ECO:0000256" key="7">
    <source>
        <dbReference type="ARBA" id="ARBA00007490"/>
    </source>
</evidence>
<keyword evidence="9 14" id="KW-0808">Transferase</keyword>
<evidence type="ECO:0000313" key="18">
    <source>
        <dbReference type="Proteomes" id="UP000218899"/>
    </source>
</evidence>